<name>A0ABV4CL70_9PSEU</name>
<gene>
    <name evidence="1" type="ORF">AB8O55_20770</name>
</gene>
<keyword evidence="1" id="KW-0489">Methyltransferase</keyword>
<protein>
    <submittedName>
        <fullName evidence="1">SAM-dependent methyltransferase</fullName>
        <ecNumber evidence="1">2.1.1.-</ecNumber>
    </submittedName>
</protein>
<dbReference type="PIRSF" id="PIRSF017393">
    <property type="entry name" value="MTase_SAV2177"/>
    <property type="match status" value="1"/>
</dbReference>
<dbReference type="SUPFAM" id="SSF53335">
    <property type="entry name" value="S-adenosyl-L-methionine-dependent methyltransferases"/>
    <property type="match status" value="1"/>
</dbReference>
<dbReference type="EC" id="2.1.1.-" evidence="1"/>
<reference evidence="1 2" key="1">
    <citation type="submission" date="2024-08" db="EMBL/GenBank/DDBJ databases">
        <title>Genome mining of Saccharopolyspora cebuensis PGLac3 from Nigerian medicinal plant.</title>
        <authorList>
            <person name="Ezeobiora C.E."/>
            <person name="Igbokwe N.H."/>
            <person name="Amin D.H."/>
            <person name="Mendie U.E."/>
        </authorList>
    </citation>
    <scope>NUCLEOTIDE SEQUENCE [LARGE SCALE GENOMIC DNA]</scope>
    <source>
        <strain evidence="1 2">PGLac3</strain>
    </source>
</reference>
<accession>A0ABV4CL70</accession>
<keyword evidence="1" id="KW-0808">Transferase</keyword>
<dbReference type="Pfam" id="PF04672">
    <property type="entry name" value="Methyltransf_19"/>
    <property type="match status" value="1"/>
</dbReference>
<dbReference type="InterPro" id="IPR006764">
    <property type="entry name" value="SAM_dep_MeTrfase_SAV2177_type"/>
</dbReference>
<dbReference type="GO" id="GO:0032259">
    <property type="term" value="P:methylation"/>
    <property type="evidence" value="ECO:0007669"/>
    <property type="project" value="UniProtKB-KW"/>
</dbReference>
<dbReference type="InterPro" id="IPR029063">
    <property type="entry name" value="SAM-dependent_MTases_sf"/>
</dbReference>
<dbReference type="Gene3D" id="3.40.50.150">
    <property type="entry name" value="Vaccinia Virus protein VP39"/>
    <property type="match status" value="1"/>
</dbReference>
<comment type="caution">
    <text evidence="1">The sequence shown here is derived from an EMBL/GenBank/DDBJ whole genome shotgun (WGS) entry which is preliminary data.</text>
</comment>
<evidence type="ECO:0000313" key="1">
    <source>
        <dbReference type="EMBL" id="MEY8041850.1"/>
    </source>
</evidence>
<dbReference type="GO" id="GO:0008168">
    <property type="term" value="F:methyltransferase activity"/>
    <property type="evidence" value="ECO:0007669"/>
    <property type="project" value="UniProtKB-KW"/>
</dbReference>
<dbReference type="EMBL" id="JBGEHV010000043">
    <property type="protein sequence ID" value="MEY8041850.1"/>
    <property type="molecule type" value="Genomic_DNA"/>
</dbReference>
<dbReference type="Proteomes" id="UP001564626">
    <property type="component" value="Unassembled WGS sequence"/>
</dbReference>
<evidence type="ECO:0000313" key="2">
    <source>
        <dbReference type="Proteomes" id="UP001564626"/>
    </source>
</evidence>
<sequence>MSEHATRHAPPAPARLDVSKPNAARMYNVFLGDTNNYAADRVAAEKAIEAVPGAPKLARSNRTFLLRAVRDAARAGITQFLDLGAGIPSVRTVHEQALEIVGDRTRVVYVDYEHVACAHGTITIEEQGVQRHAGMVQSDFRDVEAVFNAPETRRLLDPSRPVALLTVALWHFLADGDDPHATMRELSSRLAPGSRLVLTHLTHDGASAEQQAELRNAEEVYARTANPMFPRSRADIAALIEAGGWSLLEPGLVQPAQWRPEPTDPPAEPVDAILAAGVATR</sequence>
<organism evidence="1 2">
    <name type="scientific">Saccharopolyspora cebuensis</name>
    <dbReference type="NCBI Taxonomy" id="418759"/>
    <lineage>
        <taxon>Bacteria</taxon>
        <taxon>Bacillati</taxon>
        <taxon>Actinomycetota</taxon>
        <taxon>Actinomycetes</taxon>
        <taxon>Pseudonocardiales</taxon>
        <taxon>Pseudonocardiaceae</taxon>
        <taxon>Saccharopolyspora</taxon>
    </lineage>
</organism>
<proteinExistence type="predicted"/>
<keyword evidence="2" id="KW-1185">Reference proteome</keyword>
<dbReference type="RefSeq" id="WP_345361466.1">
    <property type="nucleotide sequence ID" value="NZ_BAABII010000005.1"/>
</dbReference>